<organism evidence="1 2">
    <name type="scientific">Amylocarpus encephaloides</name>
    <dbReference type="NCBI Taxonomy" id="45428"/>
    <lineage>
        <taxon>Eukaryota</taxon>
        <taxon>Fungi</taxon>
        <taxon>Dikarya</taxon>
        <taxon>Ascomycota</taxon>
        <taxon>Pezizomycotina</taxon>
        <taxon>Leotiomycetes</taxon>
        <taxon>Helotiales</taxon>
        <taxon>Helotiales incertae sedis</taxon>
        <taxon>Amylocarpus</taxon>
    </lineage>
</organism>
<name>A0A9P7YJC2_9HELO</name>
<evidence type="ECO:0008006" key="3">
    <source>
        <dbReference type="Google" id="ProtNLM"/>
    </source>
</evidence>
<protein>
    <recommendedName>
        <fullName evidence="3">Nucleoporin NUP37</fullName>
    </recommendedName>
</protein>
<comment type="caution">
    <text evidence="1">The sequence shown here is derived from an EMBL/GenBank/DDBJ whole genome shotgun (WGS) entry which is preliminary data.</text>
</comment>
<keyword evidence="2" id="KW-1185">Reference proteome</keyword>
<dbReference type="AlphaFoldDB" id="A0A9P7YJC2"/>
<accession>A0A9P7YJC2</accession>
<dbReference type="InterPro" id="IPR015943">
    <property type="entry name" value="WD40/YVTN_repeat-like_dom_sf"/>
</dbReference>
<dbReference type="EMBL" id="MU251470">
    <property type="protein sequence ID" value="KAG9234242.1"/>
    <property type="molecule type" value="Genomic_DNA"/>
</dbReference>
<dbReference type="InterPro" id="IPR036322">
    <property type="entry name" value="WD40_repeat_dom_sf"/>
</dbReference>
<proteinExistence type="predicted"/>
<reference evidence="1" key="1">
    <citation type="journal article" date="2021" name="IMA Fungus">
        <title>Genomic characterization of three marine fungi, including Emericellopsis atlantica sp. nov. with signatures of a generalist lifestyle and marine biomass degradation.</title>
        <authorList>
            <person name="Hagestad O.C."/>
            <person name="Hou L."/>
            <person name="Andersen J.H."/>
            <person name="Hansen E.H."/>
            <person name="Altermark B."/>
            <person name="Li C."/>
            <person name="Kuhnert E."/>
            <person name="Cox R.J."/>
            <person name="Crous P.W."/>
            <person name="Spatafora J.W."/>
            <person name="Lail K."/>
            <person name="Amirebrahimi M."/>
            <person name="Lipzen A."/>
            <person name="Pangilinan J."/>
            <person name="Andreopoulos W."/>
            <person name="Hayes R.D."/>
            <person name="Ng V."/>
            <person name="Grigoriev I.V."/>
            <person name="Jackson S.A."/>
            <person name="Sutton T.D.S."/>
            <person name="Dobson A.D.W."/>
            <person name="Rama T."/>
        </authorList>
    </citation>
    <scope>NUCLEOTIDE SEQUENCE</scope>
    <source>
        <strain evidence="1">TRa018bII</strain>
    </source>
</reference>
<dbReference type="OrthoDB" id="5323870at2759"/>
<dbReference type="Proteomes" id="UP000824998">
    <property type="component" value="Unassembled WGS sequence"/>
</dbReference>
<evidence type="ECO:0000313" key="1">
    <source>
        <dbReference type="EMBL" id="KAG9234242.1"/>
    </source>
</evidence>
<gene>
    <name evidence="1" type="ORF">BJ875DRAFT_484396</name>
</gene>
<evidence type="ECO:0000313" key="2">
    <source>
        <dbReference type="Proteomes" id="UP000824998"/>
    </source>
</evidence>
<sequence length="621" mass="67199">MSSKLSKPRIVKNQKNTQLSYELPHRIYAAKCYPVASSNGSTVIIYATDTGVKIIWRGGKQFKTPTAPSTASQKANGAADTVMILDSDDEGPPAKFEDKPEFELDEEAFDPSHPFPGILQTLDLHLGTTVLQIAVLPSSVLEAEGDSWKHLETLKKEMVFAAACADNSVKLVTLPLTPPSPESKSRSEFRESFVDAHAGRGKWGETVTTLSGHQKPSEGVSLTVETNTPAKDRPKSEPQFIVASYSSEINGLLNLYRISLKSPQVDLPPFQKVFLSTPARRISFNPSLSPHRSPHLLIADTKGACRIYDYKTLSTTSEEGTERLVAENGTWLLSLYTHFQNPKNSQSRIGAYNGFGRKPIIDAQWASGGKAIIVLLSDGEWGIWDIEGAGPGASKGLLGPQGVKGGSVSQYSLTGYIDIASKPRQPGPPQITGSKFAPMTPSTRKTVGFLGNNPLSGPVQGQISIVEVQSSNPTNPSEESVIFWLGETFTQISNLSKYWSTNSRTGASKSSSNLFNGSASSRAVRIEVANLQGERCLAIEQIPKSHSTTADLPTNLLVLGEHRFTIIETGKQTKLSKPRVTTEPPTVVSQNGNGNLDVIGINQALSRMEKGQTKRGKLFQP</sequence>
<dbReference type="Gene3D" id="2.130.10.10">
    <property type="entry name" value="YVTN repeat-like/Quinoprotein amine dehydrogenase"/>
    <property type="match status" value="1"/>
</dbReference>
<dbReference type="SUPFAM" id="SSF50978">
    <property type="entry name" value="WD40 repeat-like"/>
    <property type="match status" value="1"/>
</dbReference>